<protein>
    <recommendedName>
        <fullName evidence="3">Cytoplasmic protein</fullName>
    </recommendedName>
</protein>
<dbReference type="EMBL" id="FORX01000015">
    <property type="protein sequence ID" value="SFK14997.1"/>
    <property type="molecule type" value="Genomic_DNA"/>
</dbReference>
<dbReference type="RefSeq" id="WP_092376841.1">
    <property type="nucleotide sequence ID" value="NZ_FORX01000015.1"/>
</dbReference>
<evidence type="ECO:0000313" key="1">
    <source>
        <dbReference type="EMBL" id="SFK14997.1"/>
    </source>
</evidence>
<dbReference type="Proteomes" id="UP000198635">
    <property type="component" value="Unassembled WGS sequence"/>
</dbReference>
<evidence type="ECO:0000313" key="2">
    <source>
        <dbReference type="Proteomes" id="UP000198635"/>
    </source>
</evidence>
<sequence length="195" mass="22534">MNDDFNGRLNKVLDRLLSKELLSNTGLGNEIGFYIFDYPPEQELRLREFLETIKAQLTKRAPDLRFVHINLFKLLIDYLAERKLLDRAYQLQKTKGDEELLKALKGPLQEKRVAEYFVQAARPEVNDLVLVSGVGNAWPMLRSHTLLNCLHAYMEDTPLVLFYPGQYSGQSLRLFGKLPESNYYRAFSLVPHQAS</sequence>
<accession>A0A1I3X6R2</accession>
<dbReference type="STRING" id="52560.SAMN04488082_11565"/>
<dbReference type="OrthoDB" id="1093513at2"/>
<gene>
    <name evidence="1" type="ORF">SAMN04488082_11565</name>
</gene>
<dbReference type="InterPro" id="IPR014858">
    <property type="entry name" value="BrxB"/>
</dbReference>
<dbReference type="Pfam" id="PF08747">
    <property type="entry name" value="BrxB"/>
    <property type="match status" value="1"/>
</dbReference>
<reference evidence="2" key="1">
    <citation type="submission" date="2016-10" db="EMBL/GenBank/DDBJ databases">
        <authorList>
            <person name="Varghese N."/>
            <person name="Submissions S."/>
        </authorList>
    </citation>
    <scope>NUCLEOTIDE SEQUENCE [LARGE SCALE GENOMIC DNA]</scope>
    <source>
        <strain evidence="2">DSM 5918</strain>
    </source>
</reference>
<proteinExistence type="predicted"/>
<name>A0A1I3X6R2_9BACT</name>
<evidence type="ECO:0008006" key="3">
    <source>
        <dbReference type="Google" id="ProtNLM"/>
    </source>
</evidence>
<keyword evidence="2" id="KW-1185">Reference proteome</keyword>
<organism evidence="1 2">
    <name type="scientific">Desulfomicrobium apsheronum</name>
    <dbReference type="NCBI Taxonomy" id="52560"/>
    <lineage>
        <taxon>Bacteria</taxon>
        <taxon>Pseudomonadati</taxon>
        <taxon>Thermodesulfobacteriota</taxon>
        <taxon>Desulfovibrionia</taxon>
        <taxon>Desulfovibrionales</taxon>
        <taxon>Desulfomicrobiaceae</taxon>
        <taxon>Desulfomicrobium</taxon>
    </lineage>
</organism>
<dbReference type="AlphaFoldDB" id="A0A1I3X6R2"/>